<protein>
    <submittedName>
        <fullName evidence="2">Uncharacterized protein</fullName>
    </submittedName>
</protein>
<keyword evidence="3" id="KW-1185">Reference proteome</keyword>
<name>A0A5N0TBT9_9GAMM</name>
<proteinExistence type="predicted"/>
<feature type="region of interest" description="Disordered" evidence="1">
    <location>
        <begin position="117"/>
        <end position="148"/>
    </location>
</feature>
<gene>
    <name evidence="2" type="ORF">F3N42_09530</name>
</gene>
<evidence type="ECO:0000256" key="1">
    <source>
        <dbReference type="SAM" id="MobiDB-lite"/>
    </source>
</evidence>
<dbReference type="RefSeq" id="WP_150864196.1">
    <property type="nucleotide sequence ID" value="NZ_VYXP01000005.1"/>
</dbReference>
<accession>A0A5N0TBT9</accession>
<organism evidence="2 3">
    <name type="scientific">Marinihelvus fidelis</name>
    <dbReference type="NCBI Taxonomy" id="2613842"/>
    <lineage>
        <taxon>Bacteria</taxon>
        <taxon>Pseudomonadati</taxon>
        <taxon>Pseudomonadota</taxon>
        <taxon>Gammaproteobacteria</taxon>
        <taxon>Chromatiales</taxon>
        <taxon>Wenzhouxiangellaceae</taxon>
        <taxon>Marinihelvus</taxon>
    </lineage>
</organism>
<evidence type="ECO:0000313" key="2">
    <source>
        <dbReference type="EMBL" id="KAA9131547.1"/>
    </source>
</evidence>
<reference evidence="2 3" key="1">
    <citation type="submission" date="2019-09" db="EMBL/GenBank/DDBJ databases">
        <title>Wenzhouxiangella sp. Genome sequencing and assembly.</title>
        <authorList>
            <person name="Zhang R."/>
        </authorList>
    </citation>
    <scope>NUCLEOTIDE SEQUENCE [LARGE SCALE GENOMIC DNA]</scope>
    <source>
        <strain evidence="2 3">W260</strain>
    </source>
</reference>
<dbReference type="AlphaFoldDB" id="A0A5N0TBT9"/>
<evidence type="ECO:0000313" key="3">
    <source>
        <dbReference type="Proteomes" id="UP000325372"/>
    </source>
</evidence>
<dbReference type="Proteomes" id="UP000325372">
    <property type="component" value="Unassembled WGS sequence"/>
</dbReference>
<feature type="compositionally biased region" description="Pro residues" evidence="1">
    <location>
        <begin position="46"/>
        <end position="62"/>
    </location>
</feature>
<comment type="caution">
    <text evidence="2">The sequence shown here is derived from an EMBL/GenBank/DDBJ whole genome shotgun (WGS) entry which is preliminary data.</text>
</comment>
<sequence length="207" mass="23117">MQATKTLLFYAAVITTLATLGYAFWLDTRPQAPEPEPNHSKATTAPPTPSHQPPPIAAPSPSPARKTLRKCTGDHGEPVFTVTDDPNCKPYTSGNTLSVIEQMPRNSWLEQKRRAEQAQAENRRTNTPRKYNPDIRLTGKSPPRGTTRECKFPIGRALEVERMLSAADDASESAWLDEYCEWVSEASGLQCPDLASTLYYEKLCYFK</sequence>
<feature type="region of interest" description="Disordered" evidence="1">
    <location>
        <begin position="31"/>
        <end position="87"/>
    </location>
</feature>
<dbReference type="EMBL" id="VYXP01000005">
    <property type="protein sequence ID" value="KAA9131547.1"/>
    <property type="molecule type" value="Genomic_DNA"/>
</dbReference>